<sequence>MAITAISAPEPPGPNGIVKVVAPHVELSPLGDSQLQGSCPFCGSRAFRVRPAYGTFHCFGCGDGGDAQMFAAKISHIECNLDG</sequence>
<evidence type="ECO:0000259" key="1">
    <source>
        <dbReference type="SMART" id="SM00400"/>
    </source>
</evidence>
<dbReference type="InterPro" id="IPR002694">
    <property type="entry name" value="Znf_CHC2"/>
</dbReference>
<dbReference type="RefSeq" id="WP_007031221.1">
    <property type="nucleotide sequence ID" value="NZ_AOHO01000051.1"/>
</dbReference>
<proteinExistence type="predicted"/>
<organism evidence="2 3">
    <name type="scientific">Amycolatopsis decaplanina DSM 44594</name>
    <dbReference type="NCBI Taxonomy" id="1284240"/>
    <lineage>
        <taxon>Bacteria</taxon>
        <taxon>Bacillati</taxon>
        <taxon>Actinomycetota</taxon>
        <taxon>Actinomycetes</taxon>
        <taxon>Pseudonocardiales</taxon>
        <taxon>Pseudonocardiaceae</taxon>
        <taxon>Amycolatopsis</taxon>
    </lineage>
</organism>
<name>M2ZEB4_9PSEU</name>
<dbReference type="Proteomes" id="UP000054226">
    <property type="component" value="Unassembled WGS sequence"/>
</dbReference>
<evidence type="ECO:0000313" key="3">
    <source>
        <dbReference type="Proteomes" id="UP000054226"/>
    </source>
</evidence>
<dbReference type="Pfam" id="PF01807">
    <property type="entry name" value="Zn_ribbon_DnaG"/>
    <property type="match status" value="1"/>
</dbReference>
<dbReference type="AlphaFoldDB" id="M2ZEB4"/>
<dbReference type="SMART" id="SM00400">
    <property type="entry name" value="ZnF_CHCC"/>
    <property type="match status" value="1"/>
</dbReference>
<reference evidence="2 3" key="1">
    <citation type="journal article" date="2013" name="Genome Announc.">
        <title>Draft Genome Sequence of Amycolatopsis decaplanina Strain DSM 44594T.</title>
        <authorList>
            <person name="Kaur N."/>
            <person name="Kumar S."/>
            <person name="Bala M."/>
            <person name="Raghava G.P."/>
            <person name="Mayilraj S."/>
        </authorList>
    </citation>
    <scope>NUCLEOTIDE SEQUENCE [LARGE SCALE GENOMIC DNA]</scope>
    <source>
        <strain evidence="2 3">DSM 44594</strain>
    </source>
</reference>
<dbReference type="SUPFAM" id="SSF57783">
    <property type="entry name" value="Zinc beta-ribbon"/>
    <property type="match status" value="1"/>
</dbReference>
<evidence type="ECO:0000313" key="2">
    <source>
        <dbReference type="EMBL" id="EME59263.1"/>
    </source>
</evidence>
<dbReference type="InterPro" id="IPR036977">
    <property type="entry name" value="DNA_primase_Znf_CHC2"/>
</dbReference>
<dbReference type="EMBL" id="AOHO01000051">
    <property type="protein sequence ID" value="EME59263.1"/>
    <property type="molecule type" value="Genomic_DNA"/>
</dbReference>
<dbReference type="PATRIC" id="fig|1284240.4.peg.3414"/>
<dbReference type="GO" id="GO:0003899">
    <property type="term" value="F:DNA-directed RNA polymerase activity"/>
    <property type="evidence" value="ECO:0007669"/>
    <property type="project" value="InterPro"/>
</dbReference>
<dbReference type="OrthoDB" id="3627187at2"/>
<comment type="caution">
    <text evidence="2">The sequence shown here is derived from an EMBL/GenBank/DDBJ whole genome shotgun (WGS) entry which is preliminary data.</text>
</comment>
<dbReference type="GO" id="GO:0006260">
    <property type="term" value="P:DNA replication"/>
    <property type="evidence" value="ECO:0007669"/>
    <property type="project" value="InterPro"/>
</dbReference>
<keyword evidence="3" id="KW-1185">Reference proteome</keyword>
<gene>
    <name evidence="2" type="ORF">H074_16801</name>
</gene>
<feature type="domain" description="Zinc finger CHC2-type" evidence="1">
    <location>
        <begin position="35"/>
        <end position="82"/>
    </location>
</feature>
<accession>M2ZEB4</accession>
<dbReference type="GO" id="GO:0003677">
    <property type="term" value="F:DNA binding"/>
    <property type="evidence" value="ECO:0007669"/>
    <property type="project" value="InterPro"/>
</dbReference>
<dbReference type="Gene3D" id="3.90.580.10">
    <property type="entry name" value="Zinc finger, CHC2-type domain"/>
    <property type="match status" value="1"/>
</dbReference>
<protein>
    <submittedName>
        <fullName evidence="2">DNA primase</fullName>
    </submittedName>
</protein>
<dbReference type="GO" id="GO:0008270">
    <property type="term" value="F:zinc ion binding"/>
    <property type="evidence" value="ECO:0007669"/>
    <property type="project" value="InterPro"/>
</dbReference>